<evidence type="ECO:0000256" key="1">
    <source>
        <dbReference type="SAM" id="MobiDB-lite"/>
    </source>
</evidence>
<protein>
    <submittedName>
        <fullName evidence="2">GD25083</fullName>
    </submittedName>
</protein>
<name>B4QI60_DROSI</name>
<evidence type="ECO:0000313" key="2">
    <source>
        <dbReference type="EMBL" id="EDX08314.1"/>
    </source>
</evidence>
<dbReference type="HOGENOM" id="CLU_3089481_0_0_1"/>
<dbReference type="Proteomes" id="UP000000304">
    <property type="component" value="Chromosome 2R"/>
</dbReference>
<proteinExistence type="predicted"/>
<organism evidence="2 3">
    <name type="scientific">Drosophila simulans</name>
    <name type="common">Fruit fly</name>
    <dbReference type="NCBI Taxonomy" id="7240"/>
    <lineage>
        <taxon>Eukaryota</taxon>
        <taxon>Metazoa</taxon>
        <taxon>Ecdysozoa</taxon>
        <taxon>Arthropoda</taxon>
        <taxon>Hexapoda</taxon>
        <taxon>Insecta</taxon>
        <taxon>Pterygota</taxon>
        <taxon>Neoptera</taxon>
        <taxon>Endopterygota</taxon>
        <taxon>Diptera</taxon>
        <taxon>Brachycera</taxon>
        <taxon>Muscomorpha</taxon>
        <taxon>Ephydroidea</taxon>
        <taxon>Drosophilidae</taxon>
        <taxon>Drosophila</taxon>
        <taxon>Sophophora</taxon>
    </lineage>
</organism>
<dbReference type="EMBL" id="CM000362">
    <property type="protein sequence ID" value="EDX08314.1"/>
    <property type="molecule type" value="Genomic_DNA"/>
</dbReference>
<gene>
    <name evidence="2" type="primary">Dsim\GD25083</name>
    <name evidence="2" type="ORF">Dsim_GD25083</name>
</gene>
<keyword evidence="3" id="KW-1185">Reference proteome</keyword>
<reference evidence="2 3" key="1">
    <citation type="journal article" date="2007" name="Nature">
        <title>Evolution of genes and genomes on the Drosophila phylogeny.</title>
        <authorList>
            <consortium name="Drosophila 12 Genomes Consortium"/>
            <person name="Clark A.G."/>
            <person name="Eisen M.B."/>
            <person name="Smith D.R."/>
            <person name="Bergman C.M."/>
            <person name="Oliver B."/>
            <person name="Markow T.A."/>
            <person name="Kaufman T.C."/>
            <person name="Kellis M."/>
            <person name="Gelbart W."/>
            <person name="Iyer V.N."/>
            <person name="Pollard D.A."/>
            <person name="Sackton T.B."/>
            <person name="Larracuente A.M."/>
            <person name="Singh N.D."/>
            <person name="Abad J.P."/>
            <person name="Abt D.N."/>
            <person name="Adryan B."/>
            <person name="Aguade M."/>
            <person name="Akashi H."/>
            <person name="Anderson W.W."/>
            <person name="Aquadro C.F."/>
            <person name="Ardell D.H."/>
            <person name="Arguello R."/>
            <person name="Artieri C.G."/>
            <person name="Barbash D.A."/>
            <person name="Barker D."/>
            <person name="Barsanti P."/>
            <person name="Batterham P."/>
            <person name="Batzoglou S."/>
            <person name="Begun D."/>
            <person name="Bhutkar A."/>
            <person name="Blanco E."/>
            <person name="Bosak S.A."/>
            <person name="Bradley R.K."/>
            <person name="Brand A.D."/>
            <person name="Brent M.R."/>
            <person name="Brooks A.N."/>
            <person name="Brown R.H."/>
            <person name="Butlin R.K."/>
            <person name="Caggese C."/>
            <person name="Calvi B.R."/>
            <person name="Bernardo de Carvalho A."/>
            <person name="Caspi A."/>
            <person name="Castrezana S."/>
            <person name="Celniker S.E."/>
            <person name="Chang J.L."/>
            <person name="Chapple C."/>
            <person name="Chatterji S."/>
            <person name="Chinwalla A."/>
            <person name="Civetta A."/>
            <person name="Clifton S.W."/>
            <person name="Comeron J.M."/>
            <person name="Costello J.C."/>
            <person name="Coyne J.A."/>
            <person name="Daub J."/>
            <person name="David R.G."/>
            <person name="Delcher A.L."/>
            <person name="Delehaunty K."/>
            <person name="Do C.B."/>
            <person name="Ebling H."/>
            <person name="Edwards K."/>
            <person name="Eickbush T."/>
            <person name="Evans J.D."/>
            <person name="Filipski A."/>
            <person name="Findeiss S."/>
            <person name="Freyhult E."/>
            <person name="Fulton L."/>
            <person name="Fulton R."/>
            <person name="Garcia A.C."/>
            <person name="Gardiner A."/>
            <person name="Garfield D.A."/>
            <person name="Garvin B.E."/>
            <person name="Gibson G."/>
            <person name="Gilbert D."/>
            <person name="Gnerre S."/>
            <person name="Godfrey J."/>
            <person name="Good R."/>
            <person name="Gotea V."/>
            <person name="Gravely B."/>
            <person name="Greenberg A.J."/>
            <person name="Griffiths-Jones S."/>
            <person name="Gross S."/>
            <person name="Guigo R."/>
            <person name="Gustafson E.A."/>
            <person name="Haerty W."/>
            <person name="Hahn M.W."/>
            <person name="Halligan D.L."/>
            <person name="Halpern A.L."/>
            <person name="Halter G.M."/>
            <person name="Han M.V."/>
            <person name="Heger A."/>
            <person name="Hillier L."/>
            <person name="Hinrichs A.S."/>
            <person name="Holmes I."/>
            <person name="Hoskins R.A."/>
            <person name="Hubisz M.J."/>
            <person name="Hultmark D."/>
            <person name="Huntley M.A."/>
            <person name="Jaffe D.B."/>
            <person name="Jagadeeshan S."/>
            <person name="Jeck W.R."/>
            <person name="Johnson J."/>
            <person name="Jones C.D."/>
            <person name="Jordan W.C."/>
            <person name="Karpen G.H."/>
            <person name="Kataoka E."/>
            <person name="Keightley P.D."/>
            <person name="Kheradpour P."/>
            <person name="Kirkness E.F."/>
            <person name="Koerich L.B."/>
            <person name="Kristiansen K."/>
            <person name="Kudrna D."/>
            <person name="Kulathinal R.J."/>
            <person name="Kumar S."/>
            <person name="Kwok R."/>
            <person name="Lander E."/>
            <person name="Langley C.H."/>
            <person name="Lapoint R."/>
            <person name="Lazzaro B.P."/>
            <person name="Lee S.J."/>
            <person name="Levesque L."/>
            <person name="Li R."/>
            <person name="Lin C.F."/>
            <person name="Lin M.F."/>
            <person name="Lindblad-Toh K."/>
            <person name="Llopart A."/>
            <person name="Long M."/>
            <person name="Low L."/>
            <person name="Lozovsky E."/>
            <person name="Lu J."/>
            <person name="Luo M."/>
            <person name="Machado C.A."/>
            <person name="Makalowski W."/>
            <person name="Marzo M."/>
            <person name="Matsuda M."/>
            <person name="Matzkin L."/>
            <person name="McAllister B."/>
            <person name="McBride C.S."/>
            <person name="McKernan B."/>
            <person name="McKernan K."/>
            <person name="Mendez-Lago M."/>
            <person name="Minx P."/>
            <person name="Mollenhauer M.U."/>
            <person name="Montooth K."/>
            <person name="Mount S.M."/>
            <person name="Mu X."/>
            <person name="Myers E."/>
            <person name="Negre B."/>
            <person name="Newfeld S."/>
            <person name="Nielsen R."/>
            <person name="Noor M.A."/>
            <person name="O'Grady P."/>
            <person name="Pachter L."/>
            <person name="Papaceit M."/>
            <person name="Parisi M.J."/>
            <person name="Parisi M."/>
            <person name="Parts L."/>
            <person name="Pedersen J.S."/>
            <person name="Pesole G."/>
            <person name="Phillippy A.M."/>
            <person name="Ponting C.P."/>
            <person name="Pop M."/>
            <person name="Porcelli D."/>
            <person name="Powell J.R."/>
            <person name="Prohaska S."/>
            <person name="Pruitt K."/>
            <person name="Puig M."/>
            <person name="Quesneville H."/>
            <person name="Ram K.R."/>
            <person name="Rand D."/>
            <person name="Rasmussen M.D."/>
            <person name="Reed L.K."/>
            <person name="Reenan R."/>
            <person name="Reily A."/>
            <person name="Remington K.A."/>
            <person name="Rieger T.T."/>
            <person name="Ritchie M.G."/>
            <person name="Robin C."/>
            <person name="Rogers Y.H."/>
            <person name="Rohde C."/>
            <person name="Rozas J."/>
            <person name="Rubenfield M.J."/>
            <person name="Ruiz A."/>
            <person name="Russo S."/>
            <person name="Salzberg S.L."/>
            <person name="Sanchez-Gracia A."/>
            <person name="Saranga D.J."/>
            <person name="Sato H."/>
            <person name="Schaeffer S.W."/>
            <person name="Schatz M.C."/>
            <person name="Schlenke T."/>
            <person name="Schwartz R."/>
            <person name="Segarra C."/>
            <person name="Singh R.S."/>
            <person name="Sirot L."/>
            <person name="Sirota M."/>
            <person name="Sisneros N.B."/>
            <person name="Smith C.D."/>
            <person name="Smith T.F."/>
            <person name="Spieth J."/>
            <person name="Stage D.E."/>
            <person name="Stark A."/>
            <person name="Stephan W."/>
            <person name="Strausberg R.L."/>
            <person name="Strempel S."/>
            <person name="Sturgill D."/>
            <person name="Sutton G."/>
            <person name="Sutton G.G."/>
            <person name="Tao W."/>
            <person name="Teichmann S."/>
            <person name="Tobari Y.N."/>
            <person name="Tomimura Y."/>
            <person name="Tsolas J.M."/>
            <person name="Valente V.L."/>
            <person name="Venter E."/>
            <person name="Venter J.C."/>
            <person name="Vicario S."/>
            <person name="Vieira F.G."/>
            <person name="Vilella A.J."/>
            <person name="Villasante A."/>
            <person name="Walenz B."/>
            <person name="Wang J."/>
            <person name="Wasserman M."/>
            <person name="Watts T."/>
            <person name="Wilson D."/>
            <person name="Wilson R.K."/>
            <person name="Wing R.A."/>
            <person name="Wolfner M.F."/>
            <person name="Wong A."/>
            <person name="Wong G.K."/>
            <person name="Wu C.I."/>
            <person name="Wu G."/>
            <person name="Yamamoto D."/>
            <person name="Yang H.P."/>
            <person name="Yang S.P."/>
            <person name="Yorke J.A."/>
            <person name="Yoshida K."/>
            <person name="Zdobnov E."/>
            <person name="Zhang P."/>
            <person name="Zhang Y."/>
            <person name="Zimin A.V."/>
            <person name="Baldwin J."/>
            <person name="Abdouelleil A."/>
            <person name="Abdulkadir J."/>
            <person name="Abebe A."/>
            <person name="Abera B."/>
            <person name="Abreu J."/>
            <person name="Acer S.C."/>
            <person name="Aftuck L."/>
            <person name="Alexander A."/>
            <person name="An P."/>
            <person name="Anderson E."/>
            <person name="Anderson S."/>
            <person name="Arachi H."/>
            <person name="Azer M."/>
            <person name="Bachantsang P."/>
            <person name="Barry A."/>
            <person name="Bayul T."/>
            <person name="Berlin A."/>
            <person name="Bessette D."/>
            <person name="Bloom T."/>
            <person name="Blye J."/>
            <person name="Boguslavskiy L."/>
            <person name="Bonnet C."/>
            <person name="Boukhgalter B."/>
            <person name="Bourzgui I."/>
            <person name="Brown A."/>
            <person name="Cahill P."/>
            <person name="Channer S."/>
            <person name="Cheshatsang Y."/>
            <person name="Chuda L."/>
            <person name="Citroen M."/>
            <person name="Collymore A."/>
            <person name="Cooke P."/>
            <person name="Costello M."/>
            <person name="D'Aco K."/>
            <person name="Daza R."/>
            <person name="De Haan G."/>
            <person name="DeGray S."/>
            <person name="DeMaso C."/>
            <person name="Dhargay N."/>
            <person name="Dooley K."/>
            <person name="Dooley E."/>
            <person name="Doricent M."/>
            <person name="Dorje P."/>
            <person name="Dorjee K."/>
            <person name="Dupes A."/>
            <person name="Elong R."/>
            <person name="Falk J."/>
            <person name="Farina A."/>
            <person name="Faro S."/>
            <person name="Ferguson D."/>
            <person name="Fisher S."/>
            <person name="Foley C.D."/>
            <person name="Franke A."/>
            <person name="Friedrich D."/>
            <person name="Gadbois L."/>
            <person name="Gearin G."/>
            <person name="Gearin C.R."/>
            <person name="Giannoukos G."/>
            <person name="Goode T."/>
            <person name="Graham J."/>
            <person name="Grandbois E."/>
            <person name="Grewal S."/>
            <person name="Gyaltsen K."/>
            <person name="Hafez N."/>
            <person name="Hagos B."/>
            <person name="Hall J."/>
            <person name="Henson C."/>
            <person name="Hollinger A."/>
            <person name="Honan T."/>
            <person name="Huard M.D."/>
            <person name="Hughes L."/>
            <person name="Hurhula B."/>
            <person name="Husby M.E."/>
            <person name="Kamat A."/>
            <person name="Kanga B."/>
            <person name="Kashin S."/>
            <person name="Khazanovich D."/>
            <person name="Kisner P."/>
            <person name="Lance K."/>
            <person name="Lara M."/>
            <person name="Lee W."/>
            <person name="Lennon N."/>
            <person name="Letendre F."/>
            <person name="LeVine R."/>
            <person name="Lipovsky A."/>
            <person name="Liu X."/>
            <person name="Liu J."/>
            <person name="Liu S."/>
            <person name="Lokyitsang T."/>
            <person name="Lokyitsang Y."/>
            <person name="Lubonja R."/>
            <person name="Lui A."/>
            <person name="MacDonald P."/>
            <person name="Magnisalis V."/>
            <person name="Maru K."/>
            <person name="Matthews C."/>
            <person name="McCusker W."/>
            <person name="McDonough S."/>
            <person name="Mehta T."/>
            <person name="Meldrim J."/>
            <person name="Meneus L."/>
            <person name="Mihai O."/>
            <person name="Mihalev A."/>
            <person name="Mihova T."/>
            <person name="Mittelman R."/>
            <person name="Mlenga V."/>
            <person name="Montmayeur A."/>
            <person name="Mulrain L."/>
            <person name="Navidi A."/>
            <person name="Naylor J."/>
            <person name="Negash T."/>
            <person name="Nguyen T."/>
            <person name="Nguyen N."/>
            <person name="Nicol R."/>
            <person name="Norbu C."/>
            <person name="Norbu N."/>
            <person name="Novod N."/>
            <person name="O'Neill B."/>
            <person name="Osman S."/>
            <person name="Markiewicz E."/>
            <person name="Oyono O.L."/>
            <person name="Patti C."/>
            <person name="Phunkhang P."/>
            <person name="Pierre F."/>
            <person name="Priest M."/>
            <person name="Raghuraman S."/>
            <person name="Rege F."/>
            <person name="Reyes R."/>
            <person name="Rise C."/>
            <person name="Rogov P."/>
            <person name="Ross K."/>
            <person name="Ryan E."/>
            <person name="Settipalli S."/>
            <person name="Shea T."/>
            <person name="Sherpa N."/>
            <person name="Shi L."/>
            <person name="Shih D."/>
            <person name="Sparrow T."/>
            <person name="Spaulding J."/>
            <person name="Stalker J."/>
            <person name="Stange-Thomann N."/>
            <person name="Stavropoulos S."/>
            <person name="Stone C."/>
            <person name="Strader C."/>
            <person name="Tesfaye S."/>
            <person name="Thomson T."/>
            <person name="Thoulutsang Y."/>
            <person name="Thoulutsang D."/>
            <person name="Topham K."/>
            <person name="Topping I."/>
            <person name="Tsamla T."/>
            <person name="Vassiliev H."/>
            <person name="Vo A."/>
            <person name="Wangchuk T."/>
            <person name="Wangdi T."/>
            <person name="Weiand M."/>
            <person name="Wilkinson J."/>
            <person name="Wilson A."/>
            <person name="Yadav S."/>
            <person name="Young G."/>
            <person name="Yu Q."/>
            <person name="Zembek L."/>
            <person name="Zhong D."/>
            <person name="Zimmer A."/>
            <person name="Zwirko Z."/>
            <person name="Jaffe D.B."/>
            <person name="Alvarez P."/>
            <person name="Brockman W."/>
            <person name="Butler J."/>
            <person name="Chin C."/>
            <person name="Gnerre S."/>
            <person name="Grabherr M."/>
            <person name="Kleber M."/>
            <person name="Mauceli E."/>
            <person name="MacCallum I."/>
        </authorList>
    </citation>
    <scope>NUCLEOTIDE SEQUENCE [LARGE SCALE GENOMIC DNA]</scope>
    <source>
        <strain evidence="3">white501</strain>
    </source>
</reference>
<sequence length="52" mass="5671">MCSSALKRIPKNSRGSGHRSIFPDTPDPGSGYTDTYGSSLAAGRLTRQTRWE</sequence>
<accession>B4QI60</accession>
<dbReference type="AlphaFoldDB" id="B4QI60"/>
<feature type="region of interest" description="Disordered" evidence="1">
    <location>
        <begin position="1"/>
        <end position="52"/>
    </location>
</feature>
<evidence type="ECO:0000313" key="3">
    <source>
        <dbReference type="Proteomes" id="UP000000304"/>
    </source>
</evidence>